<proteinExistence type="predicted"/>
<dbReference type="KEGG" id="gax:Pan161_25980"/>
<dbReference type="OrthoDB" id="289213at2"/>
<dbReference type="Proteomes" id="UP000316855">
    <property type="component" value="Chromosome"/>
</dbReference>
<dbReference type="PROSITE" id="PS51257">
    <property type="entry name" value="PROKAR_LIPOPROTEIN"/>
    <property type="match status" value="1"/>
</dbReference>
<keyword evidence="2" id="KW-0732">Signal</keyword>
<organism evidence="3 4">
    <name type="scientific">Gimesia algae</name>
    <dbReference type="NCBI Taxonomy" id="2527971"/>
    <lineage>
        <taxon>Bacteria</taxon>
        <taxon>Pseudomonadati</taxon>
        <taxon>Planctomycetota</taxon>
        <taxon>Planctomycetia</taxon>
        <taxon>Planctomycetales</taxon>
        <taxon>Planctomycetaceae</taxon>
        <taxon>Gimesia</taxon>
    </lineage>
</organism>
<feature type="signal peptide" evidence="2">
    <location>
        <begin position="1"/>
        <end position="30"/>
    </location>
</feature>
<dbReference type="AlphaFoldDB" id="A0A517VD59"/>
<keyword evidence="1" id="KW-0175">Coiled coil</keyword>
<keyword evidence="4" id="KW-1185">Reference proteome</keyword>
<feature type="coiled-coil region" evidence="1">
    <location>
        <begin position="255"/>
        <end position="282"/>
    </location>
</feature>
<evidence type="ECO:0000313" key="4">
    <source>
        <dbReference type="Proteomes" id="UP000316855"/>
    </source>
</evidence>
<feature type="chain" id="PRO_5022060454" evidence="2">
    <location>
        <begin position="31"/>
        <end position="418"/>
    </location>
</feature>
<evidence type="ECO:0000256" key="2">
    <source>
        <dbReference type="SAM" id="SignalP"/>
    </source>
</evidence>
<dbReference type="RefSeq" id="WP_145227269.1">
    <property type="nucleotide sequence ID" value="NZ_CP036343.1"/>
</dbReference>
<protein>
    <submittedName>
        <fullName evidence="3">Uncharacterized protein</fullName>
    </submittedName>
</protein>
<evidence type="ECO:0000313" key="3">
    <source>
        <dbReference type="EMBL" id="QDT90944.1"/>
    </source>
</evidence>
<dbReference type="EMBL" id="CP036343">
    <property type="protein sequence ID" value="QDT90944.1"/>
    <property type="molecule type" value="Genomic_DNA"/>
</dbReference>
<reference evidence="3 4" key="1">
    <citation type="submission" date="2019-02" db="EMBL/GenBank/DDBJ databases">
        <title>Deep-cultivation of Planctomycetes and their phenomic and genomic characterization uncovers novel biology.</title>
        <authorList>
            <person name="Wiegand S."/>
            <person name="Jogler M."/>
            <person name="Boedeker C."/>
            <person name="Pinto D."/>
            <person name="Vollmers J."/>
            <person name="Rivas-Marin E."/>
            <person name="Kohn T."/>
            <person name="Peeters S.H."/>
            <person name="Heuer A."/>
            <person name="Rast P."/>
            <person name="Oberbeckmann S."/>
            <person name="Bunk B."/>
            <person name="Jeske O."/>
            <person name="Meyerdierks A."/>
            <person name="Storesund J.E."/>
            <person name="Kallscheuer N."/>
            <person name="Luecker S."/>
            <person name="Lage O.M."/>
            <person name="Pohl T."/>
            <person name="Merkel B.J."/>
            <person name="Hornburger P."/>
            <person name="Mueller R.-W."/>
            <person name="Bruemmer F."/>
            <person name="Labrenz M."/>
            <person name="Spormann A.M."/>
            <person name="Op den Camp H."/>
            <person name="Overmann J."/>
            <person name="Amann R."/>
            <person name="Jetten M.S.M."/>
            <person name="Mascher T."/>
            <person name="Medema M.H."/>
            <person name="Devos D.P."/>
            <person name="Kaster A.-K."/>
            <person name="Ovreas L."/>
            <person name="Rohde M."/>
            <person name="Galperin M.Y."/>
            <person name="Jogler C."/>
        </authorList>
    </citation>
    <scope>NUCLEOTIDE SEQUENCE [LARGE SCALE GENOMIC DNA]</scope>
    <source>
        <strain evidence="3 4">Pan161</strain>
    </source>
</reference>
<accession>A0A517VD59</accession>
<sequence precursor="true">MKKLTKLFAFIIIVGTLPLLSGCGSSAQQAGPPEGPAGSMQYLIQGVADQKMEVVWEFLPASYQSDVNGLAHQFADKMDPEIYNEMFAIAQRLGKLLQDKKEFILKNEMLESPKTSPEEVAKYYDPSVDILITLANSDLSTLEKLKTFDGGQFLANSGSKIAKDFNTISDLMPAEEGKLGFYEKLKQAKVTVVSEEGDQATVKIEVPGEKTKEEVMVKVEDKWIPQTLAKNWKSKIESAKQSLDKLKPEEITSKKDQALAGFKRLNATLAQLENAKTEKEFNEQFTNQVRPLAQMAPMLMMLGAAAVMEQGFSEAAAARGGVMADSPGEAKPINPNTMISIVINKKLSPGEQDPIIDEILQSANDTESLQVIPTVDGEITTFKVYPIEDIEAYSKKIKFGKPSKVDSKTRSITVELDE</sequence>
<gene>
    <name evidence="3" type="ORF">Pan161_25980</name>
</gene>
<name>A0A517VD59_9PLAN</name>
<evidence type="ECO:0000256" key="1">
    <source>
        <dbReference type="SAM" id="Coils"/>
    </source>
</evidence>